<dbReference type="PANTHER" id="PTHR47074:SF11">
    <property type="entry name" value="REVERSE TRANSCRIPTASE-LIKE PROTEIN"/>
    <property type="match status" value="1"/>
</dbReference>
<organism evidence="2 3">
    <name type="scientific">Prunus dulcis</name>
    <name type="common">Almond</name>
    <name type="synonym">Amygdalus dulcis</name>
    <dbReference type="NCBI Taxonomy" id="3755"/>
    <lineage>
        <taxon>Eukaryota</taxon>
        <taxon>Viridiplantae</taxon>
        <taxon>Streptophyta</taxon>
        <taxon>Embryophyta</taxon>
        <taxon>Tracheophyta</taxon>
        <taxon>Spermatophyta</taxon>
        <taxon>Magnoliopsida</taxon>
        <taxon>eudicotyledons</taxon>
        <taxon>Gunneridae</taxon>
        <taxon>Pentapetalae</taxon>
        <taxon>rosids</taxon>
        <taxon>fabids</taxon>
        <taxon>Rosales</taxon>
        <taxon>Rosaceae</taxon>
        <taxon>Amygdaloideae</taxon>
        <taxon>Amygdaleae</taxon>
        <taxon>Prunus</taxon>
    </lineage>
</organism>
<dbReference type="InterPro" id="IPR052929">
    <property type="entry name" value="RNase_H-like_EbsB-rel"/>
</dbReference>
<dbReference type="Gene3D" id="3.30.420.10">
    <property type="entry name" value="Ribonuclease H-like superfamily/Ribonuclease H"/>
    <property type="match status" value="1"/>
</dbReference>
<dbReference type="InterPro" id="IPR012337">
    <property type="entry name" value="RNaseH-like_sf"/>
</dbReference>
<dbReference type="InterPro" id="IPR002156">
    <property type="entry name" value="RNaseH_domain"/>
</dbReference>
<gene>
    <name evidence="2" type="ORF">L3X38_043095</name>
</gene>
<dbReference type="AlphaFoldDB" id="A0AAD4UW69"/>
<dbReference type="Pfam" id="PF13456">
    <property type="entry name" value="RVT_3"/>
    <property type="match status" value="1"/>
</dbReference>
<reference evidence="2 3" key="1">
    <citation type="journal article" date="2022" name="G3 (Bethesda)">
        <title>Whole-genome sequence and methylome profiling of the almond [Prunus dulcis (Mill.) D.A. Webb] cultivar 'Nonpareil'.</title>
        <authorList>
            <person name="D'Amico-Willman K.M."/>
            <person name="Ouma W.Z."/>
            <person name="Meulia T."/>
            <person name="Sideli G.M."/>
            <person name="Gradziel T.M."/>
            <person name="Fresnedo-Ramirez J."/>
        </authorList>
    </citation>
    <scope>NUCLEOTIDE SEQUENCE [LARGE SCALE GENOMIC DNA]</scope>
    <source>
        <strain evidence="2">Clone GOH B32 T37-40</strain>
    </source>
</reference>
<evidence type="ECO:0000259" key="1">
    <source>
        <dbReference type="Pfam" id="PF13456"/>
    </source>
</evidence>
<dbReference type="GO" id="GO:0003676">
    <property type="term" value="F:nucleic acid binding"/>
    <property type="evidence" value="ECO:0007669"/>
    <property type="project" value="InterPro"/>
</dbReference>
<evidence type="ECO:0000313" key="2">
    <source>
        <dbReference type="EMBL" id="KAI5313919.1"/>
    </source>
</evidence>
<dbReference type="PANTHER" id="PTHR47074">
    <property type="entry name" value="BNAC02G40300D PROTEIN"/>
    <property type="match status" value="1"/>
</dbReference>
<dbReference type="InterPro" id="IPR044730">
    <property type="entry name" value="RNase_H-like_dom_plant"/>
</dbReference>
<dbReference type="Proteomes" id="UP001054821">
    <property type="component" value="Chromosome 8"/>
</dbReference>
<dbReference type="EMBL" id="JAJFAZ020000008">
    <property type="protein sequence ID" value="KAI5313919.1"/>
    <property type="molecule type" value="Genomic_DNA"/>
</dbReference>
<comment type="caution">
    <text evidence="2">The sequence shown here is derived from an EMBL/GenBank/DDBJ whole genome shotgun (WGS) entry which is preliminary data.</text>
</comment>
<name>A0AAD4UW69_PRUDU</name>
<evidence type="ECO:0000313" key="3">
    <source>
        <dbReference type="Proteomes" id="UP001054821"/>
    </source>
</evidence>
<dbReference type="InterPro" id="IPR036397">
    <property type="entry name" value="RNaseH_sf"/>
</dbReference>
<dbReference type="CDD" id="cd06222">
    <property type="entry name" value="RNase_H_like"/>
    <property type="match status" value="1"/>
</dbReference>
<accession>A0AAD4UW69</accession>
<sequence length="189" mass="20884">MGFLETHLYGDPSVVPGPVWTSPPPALVKLNCDGAWVAQTGRARGGLWGCWLRDGIGCFFSAGGTRDMRCASALMVEAEAVRVALTRCLECGYDKVAVESYSLSLINMLNHEVAMDLEIEGILFDILCLTQHYHKVEFMYAPRKCNQAPHLVAAHVSRIGGRHSWDLVCVEWLFKCLALAQDVNCSVRI</sequence>
<proteinExistence type="predicted"/>
<feature type="domain" description="RNase H type-1" evidence="1">
    <location>
        <begin position="31"/>
        <end position="155"/>
    </location>
</feature>
<dbReference type="GO" id="GO:0004523">
    <property type="term" value="F:RNA-DNA hybrid ribonuclease activity"/>
    <property type="evidence" value="ECO:0007669"/>
    <property type="project" value="InterPro"/>
</dbReference>
<protein>
    <recommendedName>
        <fullName evidence="1">RNase H type-1 domain-containing protein</fullName>
    </recommendedName>
</protein>
<keyword evidence="3" id="KW-1185">Reference proteome</keyword>
<dbReference type="SUPFAM" id="SSF53098">
    <property type="entry name" value="Ribonuclease H-like"/>
    <property type="match status" value="1"/>
</dbReference>